<feature type="transmembrane region" description="Helical" evidence="1">
    <location>
        <begin position="215"/>
        <end position="234"/>
    </location>
</feature>
<keyword evidence="1" id="KW-0472">Membrane</keyword>
<dbReference type="Gene3D" id="1.10.287.70">
    <property type="match status" value="1"/>
</dbReference>
<feature type="transmembrane region" description="Helical" evidence="1">
    <location>
        <begin position="157"/>
        <end position="175"/>
    </location>
</feature>
<keyword evidence="3" id="KW-1185">Reference proteome</keyword>
<gene>
    <name evidence="2" type="ORF">Fcan01_18145</name>
</gene>
<dbReference type="Proteomes" id="UP000198287">
    <property type="component" value="Unassembled WGS sequence"/>
</dbReference>
<organism evidence="2 3">
    <name type="scientific">Folsomia candida</name>
    <name type="common">Springtail</name>
    <dbReference type="NCBI Taxonomy" id="158441"/>
    <lineage>
        <taxon>Eukaryota</taxon>
        <taxon>Metazoa</taxon>
        <taxon>Ecdysozoa</taxon>
        <taxon>Arthropoda</taxon>
        <taxon>Hexapoda</taxon>
        <taxon>Collembola</taxon>
        <taxon>Entomobryomorpha</taxon>
        <taxon>Isotomoidea</taxon>
        <taxon>Isotomidae</taxon>
        <taxon>Proisotominae</taxon>
        <taxon>Folsomia</taxon>
    </lineage>
</organism>
<reference evidence="2 3" key="1">
    <citation type="submission" date="2015-12" db="EMBL/GenBank/DDBJ databases">
        <title>The genome of Folsomia candida.</title>
        <authorList>
            <person name="Faddeeva A."/>
            <person name="Derks M.F."/>
            <person name="Anvar Y."/>
            <person name="Smit S."/>
            <person name="Van Straalen N."/>
            <person name="Roelofs D."/>
        </authorList>
    </citation>
    <scope>NUCLEOTIDE SEQUENCE [LARGE SCALE GENOMIC DNA]</scope>
    <source>
        <strain evidence="2 3">VU population</strain>
        <tissue evidence="2">Whole body</tissue>
    </source>
</reference>
<dbReference type="EMBL" id="LNIX01000014">
    <property type="protein sequence ID" value="OXA46781.1"/>
    <property type="molecule type" value="Genomic_DNA"/>
</dbReference>
<comment type="caution">
    <text evidence="2">The sequence shown here is derived from an EMBL/GenBank/DDBJ whole genome shotgun (WGS) entry which is preliminary data.</text>
</comment>
<keyword evidence="1" id="KW-1133">Transmembrane helix</keyword>
<evidence type="ECO:0000313" key="2">
    <source>
        <dbReference type="EMBL" id="OXA46781.1"/>
    </source>
</evidence>
<sequence>MFSRFISFSTLVILFTHFLHLSQSFIKFYIFIWSVWGIDCLSSQDNFLPEFDIVNLLKDVPASCDVNIAHGLAKETNIARFTPDAQYPWPTTISFVPILVSQQLGINPVIEGNIRERTLTEVSHRISIRTIGTQFMTCYETNFITFEFYLTPFQTNLWLGILIAIVTVVATLSIYTNNPGSSALSYSSWALVLGTVFDEAGSIPENIEKKPFHRLVFGSWALMAIFLTNCYTGVITTELNAPLPGVQPETWWDLICGDRTLHAADLPKWLTSQHIYWYWNEIMEGVRLVVKDETYQPLLKNPYQVEDCFRLLSPPVFVRNPYFEQPNDFLTPNLKAFPDLFLLRPLHSHQNPSKLSIFNKTLTESEIRLQMNRSNERELVACGKSVFISDSDHISREFNFILKHYSRKQIKFKKGNLLQPEWVGWDFRKTGTSKIPHQFQHMIDTGIWNRLEVEIEIKRYNRERKPVDPDKEFKSFETDISQTMDSGLMTLYILCAGVVTAASISISVECRHFILLFLQFLRHFVVRKAKKAWFYIVTEGIQEKFSLKCA</sequence>
<protein>
    <submittedName>
        <fullName evidence="2">Uncharacterized protein</fullName>
    </submittedName>
</protein>
<dbReference type="AlphaFoldDB" id="A0A226DQ33"/>
<accession>A0A226DQ33</accession>
<name>A0A226DQ33_FOLCA</name>
<keyword evidence="1" id="KW-0812">Transmembrane</keyword>
<evidence type="ECO:0000313" key="3">
    <source>
        <dbReference type="Proteomes" id="UP000198287"/>
    </source>
</evidence>
<proteinExistence type="predicted"/>
<evidence type="ECO:0000256" key="1">
    <source>
        <dbReference type="SAM" id="Phobius"/>
    </source>
</evidence>